<dbReference type="Pfam" id="PF06983">
    <property type="entry name" value="3-dmu-9_3-mt"/>
    <property type="match status" value="1"/>
</dbReference>
<gene>
    <name evidence="2" type="ORF">RPMA_07830</name>
</gene>
<dbReference type="PANTHER" id="PTHR33990">
    <property type="entry name" value="PROTEIN YJDN-RELATED"/>
    <property type="match status" value="1"/>
</dbReference>
<evidence type="ECO:0000313" key="3">
    <source>
        <dbReference type="Proteomes" id="UP000682843"/>
    </source>
</evidence>
<evidence type="ECO:0000259" key="1">
    <source>
        <dbReference type="Pfam" id="PF06983"/>
    </source>
</evidence>
<dbReference type="CDD" id="cd06588">
    <property type="entry name" value="PhnB_like"/>
    <property type="match status" value="1"/>
</dbReference>
<dbReference type="InterPro" id="IPR028973">
    <property type="entry name" value="PhnB-like"/>
</dbReference>
<evidence type="ECO:0000313" key="2">
    <source>
        <dbReference type="EMBL" id="QUS38750.1"/>
    </source>
</evidence>
<accession>A0ABX8AAD5</accession>
<sequence>MQINPYLHYDGNCEEAFKFYEKAIGAKIDVIMHIEGSPAAEQMPASMAKKVLHAQLSIDGEVIMASDCPPDYFEKMQGFSVCLQAQTPAEGETWFNALAEGGEAKMPFAATFWSKGFGMCIDKFGVPWMINTAQDCPDQ</sequence>
<dbReference type="Gene3D" id="3.10.180.10">
    <property type="entry name" value="2,3-Dihydroxybiphenyl 1,2-Dioxygenase, domain 1"/>
    <property type="match status" value="1"/>
</dbReference>
<dbReference type="SUPFAM" id="SSF54593">
    <property type="entry name" value="Glyoxalase/Bleomycin resistance protein/Dihydroxybiphenyl dioxygenase"/>
    <property type="match status" value="1"/>
</dbReference>
<name>A0ABX8AAD5_9BRAD</name>
<dbReference type="RefSeq" id="WP_211912289.1">
    <property type="nucleotide sequence ID" value="NZ_CP036498.1"/>
</dbReference>
<reference evidence="2 3" key="1">
    <citation type="submission" date="2019-02" db="EMBL/GenBank/DDBJ databases">
        <title>Emended description of the genus Rhodopseudomonas and description of Rhodopseudomonas albus sp. nov., a non-phototrophic, heavy-metal-tolerant bacterium isolated from garden soil.</title>
        <authorList>
            <person name="Bao Z."/>
            <person name="Cao W.W."/>
            <person name="Sato Y."/>
            <person name="Nishizawa T."/>
            <person name="Zhao J."/>
            <person name="Guo Y."/>
            <person name="Ohta H."/>
        </authorList>
    </citation>
    <scope>NUCLEOTIDE SEQUENCE [LARGE SCALE GENOMIC DNA]</scope>
    <source>
        <strain evidence="2 3">SK50-23</strain>
    </source>
</reference>
<protein>
    <submittedName>
        <fullName evidence="2">VOC family protein</fullName>
    </submittedName>
</protein>
<dbReference type="Proteomes" id="UP000682843">
    <property type="component" value="Chromosome"/>
</dbReference>
<feature type="domain" description="PhnB-like" evidence="1">
    <location>
        <begin position="2"/>
        <end position="130"/>
    </location>
</feature>
<dbReference type="InterPro" id="IPR029068">
    <property type="entry name" value="Glyas_Bleomycin-R_OHBP_Dase"/>
</dbReference>
<organism evidence="2 3">
    <name type="scientific">Tardiphaga alba</name>
    <dbReference type="NCBI Taxonomy" id="340268"/>
    <lineage>
        <taxon>Bacteria</taxon>
        <taxon>Pseudomonadati</taxon>
        <taxon>Pseudomonadota</taxon>
        <taxon>Alphaproteobacteria</taxon>
        <taxon>Hyphomicrobiales</taxon>
        <taxon>Nitrobacteraceae</taxon>
        <taxon>Tardiphaga</taxon>
    </lineage>
</organism>
<dbReference type="EMBL" id="CP036498">
    <property type="protein sequence ID" value="QUS38750.1"/>
    <property type="molecule type" value="Genomic_DNA"/>
</dbReference>
<keyword evidence="3" id="KW-1185">Reference proteome</keyword>
<proteinExistence type="predicted"/>
<dbReference type="PANTHER" id="PTHR33990:SF1">
    <property type="entry name" value="PROTEIN YJDN"/>
    <property type="match status" value="1"/>
</dbReference>